<keyword evidence="2" id="KW-1185">Reference proteome</keyword>
<dbReference type="Proteomes" id="UP000437748">
    <property type="component" value="Unassembled WGS sequence"/>
</dbReference>
<dbReference type="EMBL" id="WFLM01000007">
    <property type="protein sequence ID" value="KAB8036245.1"/>
    <property type="molecule type" value="Genomic_DNA"/>
</dbReference>
<organism evidence="1 2">
    <name type="scientific">Silvanigrella paludirubra</name>
    <dbReference type="NCBI Taxonomy" id="2499159"/>
    <lineage>
        <taxon>Bacteria</taxon>
        <taxon>Pseudomonadati</taxon>
        <taxon>Bdellovibrionota</taxon>
        <taxon>Oligoflexia</taxon>
        <taxon>Silvanigrellales</taxon>
        <taxon>Silvanigrellaceae</taxon>
        <taxon>Silvanigrella</taxon>
    </lineage>
</organism>
<evidence type="ECO:0000313" key="1">
    <source>
        <dbReference type="EMBL" id="KAB8036245.1"/>
    </source>
</evidence>
<dbReference type="RefSeq" id="WP_153421714.1">
    <property type="nucleotide sequence ID" value="NZ_WFLM01000007.1"/>
</dbReference>
<comment type="caution">
    <text evidence="1">The sequence shown here is derived from an EMBL/GenBank/DDBJ whole genome shotgun (WGS) entry which is preliminary data.</text>
</comment>
<evidence type="ECO:0000313" key="2">
    <source>
        <dbReference type="Proteomes" id="UP000437748"/>
    </source>
</evidence>
<dbReference type="OrthoDB" id="5292433at2"/>
<name>A0A6N6VNL2_9BACT</name>
<sequence length="334" mass="39299">MTETKDQTLKAIVYEINEFVKKARRLIQTKKSCDIDILINETLCNNQDNIGEVKKCDGFLLKFHNSTDAPTQYDCKCSLIKKTFQNLNSTNFVIEKIESNWPLKKGMVNSKIIAWQECTSAAESIQLSIAFMIKCISIITYKKYNSYNIDNIFLEYFKDIISNKISSLYFWNDIKKNYINNRDSFSNEKNNRSIFYKDILPKNKLIILCFEDTNFRLRSGTNFELFAFEQFINDLTLANNSLIVFSKQKLMPNKSKKLNYLDNYTISFKKSLDEQKYSIQEAMEPDYKLSRDERYTEANKIGAFDRLIELLAKGQNYINTLEKDYSEWKKNTEN</sequence>
<protein>
    <submittedName>
        <fullName evidence="1">Uncharacterized protein</fullName>
    </submittedName>
</protein>
<reference evidence="1 2" key="1">
    <citation type="submission" date="2019-10" db="EMBL/GenBank/DDBJ databases">
        <title>New species of Slilvanegrellaceae.</title>
        <authorList>
            <person name="Pitt A."/>
            <person name="Hahn M.W."/>
        </authorList>
    </citation>
    <scope>NUCLEOTIDE SEQUENCE [LARGE SCALE GENOMIC DNA]</scope>
    <source>
        <strain evidence="1 2">SP-Ram-0.45-NSY-1</strain>
    </source>
</reference>
<proteinExistence type="predicted"/>
<gene>
    <name evidence="1" type="ORF">GCL60_15785</name>
</gene>
<accession>A0A6N6VNL2</accession>
<dbReference type="AlphaFoldDB" id="A0A6N6VNL2"/>